<feature type="region of interest" description="Disordered" evidence="5">
    <location>
        <begin position="1"/>
        <end position="39"/>
    </location>
</feature>
<dbReference type="AlphaFoldDB" id="A0A7G1PA84"/>
<keyword evidence="2" id="KW-0645">Protease</keyword>
<dbReference type="PANTHER" id="PTHR20842">
    <property type="entry name" value="PROTEASE S51 ALPHA-ASPARTYL DIPEPTIDASE"/>
    <property type="match status" value="1"/>
</dbReference>
<dbReference type="KEGG" id="sgm:GCM10017557_57030"/>
<evidence type="ECO:0000313" key="7">
    <source>
        <dbReference type="Proteomes" id="UP000516444"/>
    </source>
</evidence>
<evidence type="ECO:0000256" key="5">
    <source>
        <dbReference type="SAM" id="MobiDB-lite"/>
    </source>
</evidence>
<keyword evidence="3" id="KW-0378">Hydrolase</keyword>
<keyword evidence="4" id="KW-0720">Serine protease</keyword>
<dbReference type="Pfam" id="PF03575">
    <property type="entry name" value="Peptidase_S51"/>
    <property type="match status" value="1"/>
</dbReference>
<dbReference type="CDD" id="cd03146">
    <property type="entry name" value="GAT1_Peptidase_E"/>
    <property type="match status" value="1"/>
</dbReference>
<dbReference type="InterPro" id="IPR029062">
    <property type="entry name" value="Class_I_gatase-like"/>
</dbReference>
<keyword evidence="7" id="KW-1185">Reference proteome</keyword>
<dbReference type="Gene3D" id="3.40.50.880">
    <property type="match status" value="1"/>
</dbReference>
<dbReference type="Proteomes" id="UP000516444">
    <property type="component" value="Chromosome"/>
</dbReference>
<protein>
    <submittedName>
        <fullName evidence="6">Peptidase E</fullName>
    </submittedName>
</protein>
<dbReference type="PANTHER" id="PTHR20842:SF0">
    <property type="entry name" value="ALPHA-ASPARTYL DIPEPTIDASE"/>
    <property type="match status" value="1"/>
</dbReference>
<name>A0A7G1PA84_9ACTN</name>
<gene>
    <name evidence="6" type="ORF">GCM10017557_57030</name>
</gene>
<dbReference type="GO" id="GO:0008236">
    <property type="term" value="F:serine-type peptidase activity"/>
    <property type="evidence" value="ECO:0007669"/>
    <property type="project" value="UniProtKB-KW"/>
</dbReference>
<feature type="compositionally biased region" description="Pro residues" evidence="5">
    <location>
        <begin position="1"/>
        <end position="26"/>
    </location>
</feature>
<evidence type="ECO:0000313" key="6">
    <source>
        <dbReference type="EMBL" id="BCL30844.1"/>
    </source>
</evidence>
<proteinExistence type="inferred from homology"/>
<dbReference type="EMBL" id="AP023440">
    <property type="protein sequence ID" value="BCL30844.1"/>
    <property type="molecule type" value="Genomic_DNA"/>
</dbReference>
<organism evidence="6 7">
    <name type="scientific">Streptomyces aurantiacus</name>
    <dbReference type="NCBI Taxonomy" id="47760"/>
    <lineage>
        <taxon>Bacteria</taxon>
        <taxon>Bacillati</taxon>
        <taxon>Actinomycetota</taxon>
        <taxon>Actinomycetes</taxon>
        <taxon>Kitasatosporales</taxon>
        <taxon>Streptomycetaceae</taxon>
        <taxon>Streptomyces</taxon>
        <taxon>Streptomyces aurantiacus group</taxon>
    </lineage>
</organism>
<evidence type="ECO:0000256" key="4">
    <source>
        <dbReference type="ARBA" id="ARBA00022825"/>
    </source>
</evidence>
<comment type="similarity">
    <text evidence="1">Belongs to the peptidase S51 family.</text>
</comment>
<accession>A0A7G1PA84</accession>
<dbReference type="GO" id="GO:0006508">
    <property type="term" value="P:proteolysis"/>
    <property type="evidence" value="ECO:0007669"/>
    <property type="project" value="UniProtKB-KW"/>
</dbReference>
<evidence type="ECO:0000256" key="1">
    <source>
        <dbReference type="ARBA" id="ARBA00006534"/>
    </source>
</evidence>
<reference evidence="6 7" key="1">
    <citation type="journal article" date="2014" name="Int. J. Syst. Evol. Microbiol.">
        <title>Complete genome sequence of Corynebacterium casei LMG S-19264T (=DSM 44701T), isolated from a smear-ripened cheese.</title>
        <authorList>
            <consortium name="US DOE Joint Genome Institute (JGI-PGF)"/>
            <person name="Walter F."/>
            <person name="Albersmeier A."/>
            <person name="Kalinowski J."/>
            <person name="Ruckert C."/>
        </authorList>
    </citation>
    <scope>NUCLEOTIDE SEQUENCE [LARGE SCALE GENOMIC DNA]</scope>
    <source>
        <strain evidence="6 7">JCM 4677</strain>
    </source>
</reference>
<evidence type="ECO:0000256" key="3">
    <source>
        <dbReference type="ARBA" id="ARBA00022801"/>
    </source>
</evidence>
<dbReference type="InterPro" id="IPR005320">
    <property type="entry name" value="Peptidase_S51"/>
</dbReference>
<sequence length="268" mass="28313">MTEPNTSPPTPTPPPPSPTPPSPSGRPPTILATSGGHRAGGGRTMLEFDALVHHAVELSGAHGRRPRVMYVGTAIGDAEHFTARMTEAARVAGFDLTPLRLFPMPNLDDVEGAVLDQDVVWVMGGSVANLLAVWRVHGLDGIFRGAWRSGVVLSGVSAGSICWFQGGTTDSFGPELRPVTDALGFLPYGNGVHYDTDPGRRPLVHDLVANGTLPTTHCTDDGVGLVYRGTELAEAVTEIPGKGAYIVTRDGDTATEERLEPRQLPRAG</sequence>
<dbReference type="SUPFAM" id="SSF52317">
    <property type="entry name" value="Class I glutamine amidotransferase-like"/>
    <property type="match status" value="1"/>
</dbReference>
<evidence type="ECO:0000256" key="2">
    <source>
        <dbReference type="ARBA" id="ARBA00022670"/>
    </source>
</evidence>
<dbReference type="FunFam" id="3.40.50.880:FF:000071">
    <property type="entry name" value="Peptidase E"/>
    <property type="match status" value="1"/>
</dbReference>